<sequence length="284" mass="31442">HDICGVDSQEDKTNSARSRLLLQIAFSKRELPAPSTYLLPQSNETFLEKHIEALALRSPHCSFSTSISCIGPLPINGSRWLLSSQRSLLPELLPATELLGQPLPSAGIRFVGSHPVHWLDSHGIASSKVQPRPPHPQGLLFIFIIIIITTHPPPQSHPPAQPSPSSSILPLPSSILLPFSSSSLPSSLLLSFSSSSLSNLAHPIKSLTKNESHFPRYSCTPVSRKWCLRMKCGECTTMKSRIVKERAARRQSLKRFSWTWARESGIVLMRVMMSCSVGIMWRVT</sequence>
<name>A0A9P8CBE1_9HELO</name>
<dbReference type="AlphaFoldDB" id="A0A9P8CBE1"/>
<organism evidence="1 2">
    <name type="scientific">Amylocarpus encephaloides</name>
    <dbReference type="NCBI Taxonomy" id="45428"/>
    <lineage>
        <taxon>Eukaryota</taxon>
        <taxon>Fungi</taxon>
        <taxon>Dikarya</taxon>
        <taxon>Ascomycota</taxon>
        <taxon>Pezizomycotina</taxon>
        <taxon>Leotiomycetes</taxon>
        <taxon>Helotiales</taxon>
        <taxon>Helotiales incertae sedis</taxon>
        <taxon>Amylocarpus</taxon>
    </lineage>
</organism>
<evidence type="ECO:0000313" key="2">
    <source>
        <dbReference type="Proteomes" id="UP000824998"/>
    </source>
</evidence>
<accession>A0A9P8CBE1</accession>
<feature type="non-terminal residue" evidence="1">
    <location>
        <position position="1"/>
    </location>
</feature>
<keyword evidence="2" id="KW-1185">Reference proteome</keyword>
<feature type="non-terminal residue" evidence="1">
    <location>
        <position position="284"/>
    </location>
</feature>
<evidence type="ECO:0000313" key="1">
    <source>
        <dbReference type="EMBL" id="KAG9239101.1"/>
    </source>
</evidence>
<reference evidence="1" key="1">
    <citation type="journal article" date="2021" name="IMA Fungus">
        <title>Genomic characterization of three marine fungi, including Emericellopsis atlantica sp. nov. with signatures of a generalist lifestyle and marine biomass degradation.</title>
        <authorList>
            <person name="Hagestad O.C."/>
            <person name="Hou L."/>
            <person name="Andersen J.H."/>
            <person name="Hansen E.H."/>
            <person name="Altermark B."/>
            <person name="Li C."/>
            <person name="Kuhnert E."/>
            <person name="Cox R.J."/>
            <person name="Crous P.W."/>
            <person name="Spatafora J.W."/>
            <person name="Lail K."/>
            <person name="Amirebrahimi M."/>
            <person name="Lipzen A."/>
            <person name="Pangilinan J."/>
            <person name="Andreopoulos W."/>
            <person name="Hayes R.D."/>
            <person name="Ng V."/>
            <person name="Grigoriev I.V."/>
            <person name="Jackson S.A."/>
            <person name="Sutton T.D.S."/>
            <person name="Dobson A.D.W."/>
            <person name="Rama T."/>
        </authorList>
    </citation>
    <scope>NUCLEOTIDE SEQUENCE</scope>
    <source>
        <strain evidence="1">TRa018bII</strain>
    </source>
</reference>
<protein>
    <submittedName>
        <fullName evidence="1">Uncharacterized protein</fullName>
    </submittedName>
</protein>
<comment type="caution">
    <text evidence="1">The sequence shown here is derived from an EMBL/GenBank/DDBJ whole genome shotgun (WGS) entry which is preliminary data.</text>
</comment>
<gene>
    <name evidence="1" type="ORF">BJ875DRAFT_528548</name>
</gene>
<dbReference type="Proteomes" id="UP000824998">
    <property type="component" value="Unassembled WGS sequence"/>
</dbReference>
<dbReference type="EMBL" id="MU251362">
    <property type="protein sequence ID" value="KAG9239101.1"/>
    <property type="molecule type" value="Genomic_DNA"/>
</dbReference>
<proteinExistence type="predicted"/>